<evidence type="ECO:0000256" key="3">
    <source>
        <dbReference type="ARBA" id="ARBA00010563"/>
    </source>
</evidence>
<comment type="subcellular location">
    <subcellularLocation>
        <location evidence="2">Nucleus</location>
    </subcellularLocation>
</comment>
<dbReference type="PROSITE" id="PS00841">
    <property type="entry name" value="XPG_1"/>
    <property type="match status" value="1"/>
</dbReference>
<dbReference type="EMBL" id="BQKY01000004">
    <property type="protein sequence ID" value="GJN89084.1"/>
    <property type="molecule type" value="Genomic_DNA"/>
</dbReference>
<dbReference type="GO" id="GO:0046872">
    <property type="term" value="F:metal ion binding"/>
    <property type="evidence" value="ECO:0007669"/>
    <property type="project" value="UniProtKB-KW"/>
</dbReference>
<feature type="region of interest" description="Disordered" evidence="14">
    <location>
        <begin position="370"/>
        <end position="393"/>
    </location>
</feature>
<dbReference type="GO" id="GO:0035312">
    <property type="term" value="F:5'-3' DNA exonuclease activity"/>
    <property type="evidence" value="ECO:0007669"/>
    <property type="project" value="InterPro"/>
</dbReference>
<accession>A0AAV5GGU4</accession>
<evidence type="ECO:0000256" key="6">
    <source>
        <dbReference type="ARBA" id="ARBA00022763"/>
    </source>
</evidence>
<dbReference type="InterPro" id="IPR006084">
    <property type="entry name" value="XPG/Rad2"/>
</dbReference>
<dbReference type="Gene3D" id="1.10.150.20">
    <property type="entry name" value="5' to 3' exonuclease, C-terminal subdomain"/>
    <property type="match status" value="1"/>
</dbReference>
<comment type="caution">
    <text evidence="17">The sequence shown here is derived from an EMBL/GenBank/DDBJ whole genome shotgun (WGS) entry which is preliminary data.</text>
</comment>
<dbReference type="SUPFAM" id="SSF47807">
    <property type="entry name" value="5' to 3' exonuclease, C-terminal subdomain"/>
    <property type="match status" value="1"/>
</dbReference>
<feature type="region of interest" description="Disordered" evidence="14">
    <location>
        <begin position="464"/>
        <end position="484"/>
    </location>
</feature>
<dbReference type="PRINTS" id="PR00853">
    <property type="entry name" value="XPGRADSUPER"/>
</dbReference>
<dbReference type="FunFam" id="3.40.50.1010:FF:000002">
    <property type="entry name" value="Exonuclease 1, putative"/>
    <property type="match status" value="1"/>
</dbReference>
<dbReference type="InterPro" id="IPR036279">
    <property type="entry name" value="5-3_exonuclease_C_sf"/>
</dbReference>
<comment type="similarity">
    <text evidence="3">Belongs to the XPG/RAD2 endonuclease family. EXO1 subfamily.</text>
</comment>
<keyword evidence="9" id="KW-0460">Magnesium</keyword>
<dbReference type="InterPro" id="IPR019974">
    <property type="entry name" value="XPG_CS"/>
</dbReference>
<dbReference type="SMART" id="SM00484">
    <property type="entry name" value="XPGI"/>
    <property type="match status" value="1"/>
</dbReference>
<evidence type="ECO:0000256" key="11">
    <source>
        <dbReference type="ARBA" id="ARBA00023125"/>
    </source>
</evidence>
<dbReference type="AlphaFoldDB" id="A0AAV5GGU4"/>
<comment type="cofactor">
    <cofactor evidence="1">
        <name>Mg(2+)</name>
        <dbReference type="ChEBI" id="CHEBI:18420"/>
    </cofactor>
</comment>
<reference evidence="17 18" key="1">
    <citation type="submission" date="2021-12" db="EMBL/GenBank/DDBJ databases">
        <title>High titer production of polyol ester of fatty acids by Rhodotorula paludigena BS15 towards product separation-free biomass refinery.</title>
        <authorList>
            <person name="Mano J."/>
            <person name="Ono H."/>
            <person name="Tanaka T."/>
            <person name="Naito K."/>
            <person name="Sushida H."/>
            <person name="Ike M."/>
            <person name="Tokuyasu K."/>
            <person name="Kitaoka M."/>
        </authorList>
    </citation>
    <scope>NUCLEOTIDE SEQUENCE [LARGE SCALE GENOMIC DNA]</scope>
    <source>
        <strain evidence="17 18">BS15</strain>
    </source>
</reference>
<dbReference type="InterPro" id="IPR029060">
    <property type="entry name" value="PIN-like_dom_sf"/>
</dbReference>
<evidence type="ECO:0000256" key="7">
    <source>
        <dbReference type="ARBA" id="ARBA00022801"/>
    </source>
</evidence>
<dbReference type="GO" id="GO:0003677">
    <property type="term" value="F:DNA binding"/>
    <property type="evidence" value="ECO:0007669"/>
    <property type="project" value="UniProtKB-KW"/>
</dbReference>
<feature type="compositionally biased region" description="Polar residues" evidence="14">
    <location>
        <begin position="606"/>
        <end position="616"/>
    </location>
</feature>
<evidence type="ECO:0000256" key="13">
    <source>
        <dbReference type="ARBA" id="ARBA00023242"/>
    </source>
</evidence>
<feature type="compositionally biased region" description="Pro residues" evidence="14">
    <location>
        <begin position="644"/>
        <end position="653"/>
    </location>
</feature>
<dbReference type="InterPro" id="IPR006086">
    <property type="entry name" value="XPG-I_dom"/>
</dbReference>
<name>A0AAV5GGU4_9BASI</name>
<dbReference type="SMART" id="SM00485">
    <property type="entry name" value="XPGN"/>
    <property type="match status" value="1"/>
</dbReference>
<evidence type="ECO:0000256" key="12">
    <source>
        <dbReference type="ARBA" id="ARBA00023204"/>
    </source>
</evidence>
<feature type="domain" description="XPG N-terminal" evidence="16">
    <location>
        <begin position="1"/>
        <end position="99"/>
    </location>
</feature>
<dbReference type="InterPro" id="IPR006085">
    <property type="entry name" value="XPG_DNA_repair_N"/>
</dbReference>
<keyword evidence="7" id="KW-0378">Hydrolase</keyword>
<dbReference type="FunFam" id="1.10.150.20:FF:000011">
    <property type="entry name" value="exonuclease 1"/>
    <property type="match status" value="1"/>
</dbReference>
<dbReference type="SUPFAM" id="SSF88723">
    <property type="entry name" value="PIN domain-like"/>
    <property type="match status" value="1"/>
</dbReference>
<keyword evidence="13" id="KW-0539">Nucleus</keyword>
<dbReference type="Pfam" id="PF00867">
    <property type="entry name" value="XPG_I"/>
    <property type="match status" value="1"/>
</dbReference>
<evidence type="ECO:0000256" key="1">
    <source>
        <dbReference type="ARBA" id="ARBA00001946"/>
    </source>
</evidence>
<dbReference type="CDD" id="cd09908">
    <property type="entry name" value="H3TH_EXO1"/>
    <property type="match status" value="1"/>
</dbReference>
<dbReference type="Pfam" id="PF00752">
    <property type="entry name" value="XPG_N"/>
    <property type="match status" value="1"/>
</dbReference>
<evidence type="ECO:0008006" key="19">
    <source>
        <dbReference type="Google" id="ProtNLM"/>
    </source>
</evidence>
<dbReference type="GO" id="GO:0005634">
    <property type="term" value="C:nucleus"/>
    <property type="evidence" value="ECO:0007669"/>
    <property type="project" value="UniProtKB-SubCell"/>
</dbReference>
<dbReference type="Proteomes" id="UP001342314">
    <property type="component" value="Unassembled WGS sequence"/>
</dbReference>
<dbReference type="GO" id="GO:0017108">
    <property type="term" value="F:5'-flap endonuclease activity"/>
    <property type="evidence" value="ECO:0007669"/>
    <property type="project" value="TreeGrafter"/>
</dbReference>
<keyword evidence="12" id="KW-0234">DNA repair</keyword>
<evidence type="ECO:0000256" key="4">
    <source>
        <dbReference type="ARBA" id="ARBA00022722"/>
    </source>
</evidence>
<proteinExistence type="inferred from homology"/>
<evidence type="ECO:0000313" key="17">
    <source>
        <dbReference type="EMBL" id="GJN89084.1"/>
    </source>
</evidence>
<dbReference type="InterPro" id="IPR037315">
    <property type="entry name" value="EXO1_H3TH"/>
</dbReference>
<keyword evidence="8" id="KW-0269">Exonuclease</keyword>
<dbReference type="PANTHER" id="PTHR11081">
    <property type="entry name" value="FLAP ENDONUCLEASE FAMILY MEMBER"/>
    <property type="match status" value="1"/>
</dbReference>
<feature type="region of interest" description="Disordered" evidence="14">
    <location>
        <begin position="828"/>
        <end position="965"/>
    </location>
</feature>
<evidence type="ECO:0000256" key="14">
    <source>
        <dbReference type="SAM" id="MobiDB-lite"/>
    </source>
</evidence>
<feature type="domain" description="XPG-I" evidence="15">
    <location>
        <begin position="138"/>
        <end position="208"/>
    </location>
</feature>
<dbReference type="InterPro" id="IPR008918">
    <property type="entry name" value="HhH2"/>
</dbReference>
<feature type="compositionally biased region" description="Low complexity" evidence="14">
    <location>
        <begin position="905"/>
        <end position="921"/>
    </location>
</feature>
<feature type="compositionally biased region" description="Basic residues" evidence="14">
    <location>
        <begin position="735"/>
        <end position="744"/>
    </location>
</feature>
<gene>
    <name evidence="17" type="ORF">Rhopal_002058-T1</name>
</gene>
<keyword evidence="4" id="KW-0540">Nuclease</keyword>
<organism evidence="17 18">
    <name type="scientific">Rhodotorula paludigena</name>
    <dbReference type="NCBI Taxonomy" id="86838"/>
    <lineage>
        <taxon>Eukaryota</taxon>
        <taxon>Fungi</taxon>
        <taxon>Dikarya</taxon>
        <taxon>Basidiomycota</taxon>
        <taxon>Pucciniomycotina</taxon>
        <taxon>Microbotryomycetes</taxon>
        <taxon>Sporidiobolales</taxon>
        <taxon>Sporidiobolaceae</taxon>
        <taxon>Rhodotorula</taxon>
    </lineage>
</organism>
<evidence type="ECO:0000256" key="9">
    <source>
        <dbReference type="ARBA" id="ARBA00022842"/>
    </source>
</evidence>
<dbReference type="PANTHER" id="PTHR11081:SF65">
    <property type="entry name" value="DNA DAMAGE-INDUCIBLE PROTEIN DIN7-RELATED"/>
    <property type="match status" value="1"/>
</dbReference>
<protein>
    <recommendedName>
        <fullName evidence="19">Exonuclease 1</fullName>
    </recommendedName>
</protein>
<feature type="compositionally biased region" description="Basic and acidic residues" evidence="14">
    <location>
        <begin position="660"/>
        <end position="671"/>
    </location>
</feature>
<feature type="compositionally biased region" description="Low complexity" evidence="14">
    <location>
        <begin position="846"/>
        <end position="856"/>
    </location>
</feature>
<feature type="compositionally biased region" description="Low complexity" evidence="14">
    <location>
        <begin position="382"/>
        <end position="393"/>
    </location>
</feature>
<evidence type="ECO:0000256" key="8">
    <source>
        <dbReference type="ARBA" id="ARBA00022839"/>
    </source>
</evidence>
<evidence type="ECO:0000313" key="18">
    <source>
        <dbReference type="Proteomes" id="UP001342314"/>
    </source>
</evidence>
<sequence length="988" mass="105267">MGIGGLLPLLKEIQRPARIEEWKGKTVAVDAYVWLHRGAYGCANELAQGVPTLKYVNYAMHRVRMLKYHGVTPLLVFDGGLLPSKMGTEDSREEKRQNARAKGNAFLAEGKEGQARECFVKAVDVTPAMAYQLIKALRREGFQYVVAPYEADPQLAYLEKAGIVDAIVTEDSDLLVFGCRNVLFKLDGEGNCVSISRDDFARCREYNFAAWSDAEFRQMAILSGCDYLDSIPGLGLKTAYRLLRKYKTAEKVVQFVRLEGQLTVPRDYLAEFRRAELTFLHQHVFDPVTRSLTHLNPLPEGMTLAQLPFIGPLLDADFARGLADGDIDPITKEAMVDLVPDSFPADKVHHLGKLLLTVFVTMQAPQPAPFKPTTGSSSSFYKPGGAKGKAAPAPVSGAGSIRSFFAPKPAAATTSANPANIRKANERVVLVGPSSGAEKAKGKEVVVVEEARESKFFGAKKATPRRSEVKKGKGKERAVEDDEEADVDALVGHDSGFVEHIEVLELDKTGAEQVDEDDLDAEQALHDVELSVELRSVVAVSDAEVFVTSDRSVALAIDADSPPEIEGAPSPSLPQCISSPSATPPRKRAKLSHDSPAPALDVRPPCSNSGLISSPPASDAAVAGGWKDDVAEAVDGALSSPLQAAPPLPPPVAPSARTTIKRETSAVDKQKKVTASPPARKVKKPATVELSSDPIILSSDAPDPALADEEAERTPRPALSAPVKREEEAKSSSSPRRRAAKKPKVAAQSADGRIKPPPQRTRDVGGGSTVKKREIEAVVLEDEAQPAGMSESGRKKGLGKKKAVEEEVEEVSDAVKEVAASWRAKFMMPLAAKTPLGRTAAGRSALPTTPLTTSRPPSHDKVKSALALSSTPKQRDTAASSRAPLSPRSTNRTSMSARKNPPSPLKLSRSSSSQEDVASSSPPAKKQRRHGSASIGAVALPLPSGLTSPASDAATAGTSSSPVVVTNPRLLAFKFRGTAASASASPRV</sequence>
<keyword evidence="5" id="KW-0479">Metal-binding</keyword>
<feature type="compositionally biased region" description="Low complexity" evidence="14">
    <location>
        <begin position="947"/>
        <end position="961"/>
    </location>
</feature>
<dbReference type="InterPro" id="IPR044752">
    <property type="entry name" value="PIN-like_EXO1"/>
</dbReference>
<evidence type="ECO:0000259" key="15">
    <source>
        <dbReference type="SMART" id="SM00484"/>
    </source>
</evidence>
<dbReference type="SMART" id="SM00279">
    <property type="entry name" value="HhH2"/>
    <property type="match status" value="1"/>
</dbReference>
<evidence type="ECO:0000256" key="2">
    <source>
        <dbReference type="ARBA" id="ARBA00004123"/>
    </source>
</evidence>
<dbReference type="GO" id="GO:0006281">
    <property type="term" value="P:DNA repair"/>
    <property type="evidence" value="ECO:0007669"/>
    <property type="project" value="UniProtKB-KW"/>
</dbReference>
<keyword evidence="6" id="KW-0227">DNA damage</keyword>
<feature type="region of interest" description="Disordered" evidence="14">
    <location>
        <begin position="562"/>
        <end position="810"/>
    </location>
</feature>
<dbReference type="CDD" id="cd09857">
    <property type="entry name" value="PIN_EXO1"/>
    <property type="match status" value="1"/>
</dbReference>
<feature type="compositionally biased region" description="Basic and acidic residues" evidence="14">
    <location>
        <begin position="465"/>
        <end position="478"/>
    </location>
</feature>
<dbReference type="Gene3D" id="3.40.50.1010">
    <property type="entry name" value="5'-nuclease"/>
    <property type="match status" value="1"/>
</dbReference>
<evidence type="ECO:0000259" key="16">
    <source>
        <dbReference type="SMART" id="SM00485"/>
    </source>
</evidence>
<feature type="compositionally biased region" description="Low complexity" evidence="14">
    <location>
        <begin position="878"/>
        <end position="889"/>
    </location>
</feature>
<keyword evidence="10" id="KW-0267">Excision nuclease</keyword>
<keyword evidence="11" id="KW-0238">DNA-binding</keyword>
<evidence type="ECO:0000256" key="5">
    <source>
        <dbReference type="ARBA" id="ARBA00022723"/>
    </source>
</evidence>
<keyword evidence="18" id="KW-1185">Reference proteome</keyword>
<evidence type="ECO:0000256" key="10">
    <source>
        <dbReference type="ARBA" id="ARBA00022881"/>
    </source>
</evidence>